<dbReference type="InterPro" id="IPR007759">
    <property type="entry name" value="Asxl_HARE-HTH"/>
</dbReference>
<dbReference type="GO" id="GO:0006355">
    <property type="term" value="P:regulation of DNA-templated transcription"/>
    <property type="evidence" value="ECO:0007669"/>
    <property type="project" value="UniProtKB-UniRule"/>
</dbReference>
<comment type="caution">
    <text evidence="9">The sequence shown here is derived from an EMBL/GenBank/DDBJ whole genome shotgun (WGS) entry which is preliminary data.</text>
</comment>
<evidence type="ECO:0000256" key="4">
    <source>
        <dbReference type="ARBA" id="ARBA00022695"/>
    </source>
</evidence>
<keyword evidence="2 6" id="KW-0240">DNA-directed RNA polymerase</keyword>
<dbReference type="GO" id="GO:0000428">
    <property type="term" value="C:DNA-directed RNA polymerase complex"/>
    <property type="evidence" value="ECO:0007669"/>
    <property type="project" value="UniProtKB-KW"/>
</dbReference>
<feature type="domain" description="HTH HARE-type" evidence="8">
    <location>
        <begin position="15"/>
        <end position="82"/>
    </location>
</feature>
<dbReference type="HAMAP" id="MF_00357">
    <property type="entry name" value="RNApol_bact_RpoE"/>
    <property type="match status" value="1"/>
</dbReference>
<dbReference type="PROSITE" id="PS51913">
    <property type="entry name" value="HTH_HARE"/>
    <property type="match status" value="1"/>
</dbReference>
<organism evidence="9 10">
    <name type="scientific">Domibacillus aminovorans</name>
    <dbReference type="NCBI Taxonomy" id="29332"/>
    <lineage>
        <taxon>Bacteria</taxon>
        <taxon>Bacillati</taxon>
        <taxon>Bacillota</taxon>
        <taxon>Bacilli</taxon>
        <taxon>Bacillales</taxon>
        <taxon>Bacillaceae</taxon>
        <taxon>Domibacillus</taxon>
    </lineage>
</organism>
<comment type="subunit">
    <text evidence="6">RNAP is composed of a core of 2 alpha, a beta and a beta' subunits. The core is associated with a delta subunit and one of several sigma factors.</text>
</comment>
<dbReference type="EMBL" id="LQWY01000067">
    <property type="protein sequence ID" value="OAH58873.1"/>
    <property type="molecule type" value="Genomic_DNA"/>
</dbReference>
<dbReference type="RefSeq" id="WP_082862922.1">
    <property type="nucleotide sequence ID" value="NZ_JBCNAN010000007.1"/>
</dbReference>
<dbReference type="AlphaFoldDB" id="A0A177KZU0"/>
<evidence type="ECO:0000259" key="8">
    <source>
        <dbReference type="PROSITE" id="PS51913"/>
    </source>
</evidence>
<dbReference type="Pfam" id="PF05066">
    <property type="entry name" value="HARE-HTH"/>
    <property type="match status" value="1"/>
</dbReference>
<gene>
    <name evidence="6" type="primary">rpoE</name>
    <name evidence="9" type="ORF">AWH49_04180</name>
</gene>
<feature type="region of interest" description="Disordered" evidence="7">
    <location>
        <begin position="118"/>
        <end position="192"/>
    </location>
</feature>
<reference evidence="9 10" key="1">
    <citation type="submission" date="2016-01" db="EMBL/GenBank/DDBJ databases">
        <title>Investigation of taxonomic status of Bacillus aminovorans.</title>
        <authorList>
            <person name="Verma A."/>
            <person name="Pal Y."/>
            <person name="Krishnamurthi S."/>
        </authorList>
    </citation>
    <scope>NUCLEOTIDE SEQUENCE [LARGE SCALE GENOMIC DNA]</scope>
    <source>
        <strain evidence="9 10">DSM 1314</strain>
    </source>
</reference>
<evidence type="ECO:0000313" key="9">
    <source>
        <dbReference type="EMBL" id="OAH58873.1"/>
    </source>
</evidence>
<evidence type="ECO:0000256" key="6">
    <source>
        <dbReference type="HAMAP-Rule" id="MF_00357"/>
    </source>
</evidence>
<evidence type="ECO:0000256" key="2">
    <source>
        <dbReference type="ARBA" id="ARBA00022478"/>
    </source>
</evidence>
<keyword evidence="4 6" id="KW-0548">Nucleotidyltransferase</keyword>
<dbReference type="GO" id="GO:0006351">
    <property type="term" value="P:DNA-templated transcription"/>
    <property type="evidence" value="ECO:0007669"/>
    <property type="project" value="InterPro"/>
</dbReference>
<name>A0A177KZU0_9BACI</name>
<evidence type="ECO:0000256" key="3">
    <source>
        <dbReference type="ARBA" id="ARBA00022679"/>
    </source>
</evidence>
<dbReference type="InterPro" id="IPR029757">
    <property type="entry name" value="RpoE"/>
</dbReference>
<evidence type="ECO:0000256" key="1">
    <source>
        <dbReference type="ARBA" id="ARBA00009828"/>
    </source>
</evidence>
<proteinExistence type="inferred from homology"/>
<evidence type="ECO:0000256" key="7">
    <source>
        <dbReference type="SAM" id="MobiDB-lite"/>
    </source>
</evidence>
<dbReference type="STRING" id="29332.AWH48_07360"/>
<keyword evidence="5 6" id="KW-0804">Transcription</keyword>
<keyword evidence="3 6" id="KW-0808">Transferase</keyword>
<comment type="function">
    <text evidence="6">Participates in both the initiation and recycling phases of transcription. In the presence of the delta subunit, RNAP displays an increased specificity of transcription, a decreased affinity for nucleic acids, and an increased efficiency of RNA synthesis because of enhanced recycling.</text>
</comment>
<dbReference type="Gene3D" id="1.10.10.1250">
    <property type="entry name" value="RNA polymerase, subunit delta, N-terminal domain"/>
    <property type="match status" value="1"/>
</dbReference>
<keyword evidence="10" id="KW-1185">Reference proteome</keyword>
<dbReference type="GO" id="GO:0003899">
    <property type="term" value="F:DNA-directed RNA polymerase activity"/>
    <property type="evidence" value="ECO:0007669"/>
    <property type="project" value="UniProtKB-UniRule"/>
</dbReference>
<protein>
    <recommendedName>
        <fullName evidence="6">Probable DNA-directed RNA polymerase subunit delta</fullName>
    </recommendedName>
    <alternativeName>
        <fullName evidence="6">RNAP delta factor</fullName>
    </alternativeName>
</protein>
<evidence type="ECO:0000313" key="10">
    <source>
        <dbReference type="Proteomes" id="UP000076935"/>
    </source>
</evidence>
<comment type="similarity">
    <text evidence="1 6">Belongs to the RpoE family.</text>
</comment>
<sequence length="192" mass="22583">MVSLQQYSKEQIKEMSFLELAHLILADQREPITFKEMLSKIQKHLGVSDAEVRSRMVQFYTDLNVDGSFLSLGENRWGLRAWYPVEKLEEETTNAPAKTRKKKAKKAVIEDFEEELIEDDEIEDFDDEDFDEVEEDEDIDAEEDIDIDEEDLDEDIEEDDEEDILIEVDPDIEDDEFEEEEGAEDEYNLDDK</sequence>
<accession>A0A177KZU0</accession>
<dbReference type="InterPro" id="IPR038087">
    <property type="entry name" value="RNAP_delta_N_dom_sf"/>
</dbReference>
<evidence type="ECO:0000256" key="5">
    <source>
        <dbReference type="ARBA" id="ARBA00023163"/>
    </source>
</evidence>
<dbReference type="NCBIfam" id="TIGR04567">
    <property type="entry name" value="RNAP_delt_lowGC"/>
    <property type="match status" value="1"/>
</dbReference>
<dbReference type="Proteomes" id="UP000076935">
    <property type="component" value="Unassembled WGS sequence"/>
</dbReference>